<dbReference type="AlphaFoldDB" id="A0A1R3HXQ4"/>
<protein>
    <submittedName>
        <fullName evidence="1">Uncharacterized protein</fullName>
    </submittedName>
</protein>
<dbReference type="EMBL" id="AWUE01019230">
    <property type="protein sequence ID" value="OMO75119.1"/>
    <property type="molecule type" value="Genomic_DNA"/>
</dbReference>
<comment type="caution">
    <text evidence="1">The sequence shown here is derived from an EMBL/GenBank/DDBJ whole genome shotgun (WGS) entry which is preliminary data.</text>
</comment>
<reference evidence="2" key="1">
    <citation type="submission" date="2013-09" db="EMBL/GenBank/DDBJ databases">
        <title>Corchorus olitorius genome sequencing.</title>
        <authorList>
            <person name="Alam M."/>
            <person name="Haque M.S."/>
            <person name="Islam M.S."/>
            <person name="Emdad E.M."/>
            <person name="Islam M.M."/>
            <person name="Ahmed B."/>
            <person name="Halim A."/>
            <person name="Hossen Q.M.M."/>
            <person name="Hossain M.Z."/>
            <person name="Ahmed R."/>
            <person name="Khan M.M."/>
            <person name="Islam R."/>
            <person name="Rashid M.M."/>
            <person name="Khan S.A."/>
            <person name="Rahman M.S."/>
            <person name="Alam M."/>
            <person name="Yahiya A.S."/>
            <person name="Khan M.S."/>
            <person name="Azam M.S."/>
            <person name="Haque T."/>
            <person name="Lashkar M.Z.H."/>
            <person name="Akhand A.I."/>
            <person name="Morshed G."/>
            <person name="Roy S."/>
            <person name="Uddin K.S."/>
            <person name="Rabeya T."/>
            <person name="Hossain A.S."/>
            <person name="Chowdhury A."/>
            <person name="Snigdha A.R."/>
            <person name="Mortoza M.S."/>
            <person name="Matin S.A."/>
            <person name="Hoque S.M.E."/>
            <person name="Islam M.K."/>
            <person name="Roy D.K."/>
            <person name="Haider R."/>
            <person name="Moosa M.M."/>
            <person name="Elias S.M."/>
            <person name="Hasan A.M."/>
            <person name="Jahan S."/>
            <person name="Shafiuddin M."/>
            <person name="Mahmood N."/>
            <person name="Shommy N.S."/>
        </authorList>
    </citation>
    <scope>NUCLEOTIDE SEQUENCE [LARGE SCALE GENOMIC DNA]</scope>
    <source>
        <strain evidence="2">cv. O-4</strain>
    </source>
</reference>
<proteinExistence type="predicted"/>
<dbReference type="Proteomes" id="UP000187203">
    <property type="component" value="Unassembled WGS sequence"/>
</dbReference>
<keyword evidence="2" id="KW-1185">Reference proteome</keyword>
<evidence type="ECO:0000313" key="2">
    <source>
        <dbReference type="Proteomes" id="UP000187203"/>
    </source>
</evidence>
<accession>A0A1R3HXQ4</accession>
<evidence type="ECO:0000313" key="1">
    <source>
        <dbReference type="EMBL" id="OMO75119.1"/>
    </source>
</evidence>
<sequence length="29" mass="3293">MTDVAISNADFHVDPDSQRAYIIFLPLEN</sequence>
<organism evidence="1 2">
    <name type="scientific">Corchorus olitorius</name>
    <dbReference type="NCBI Taxonomy" id="93759"/>
    <lineage>
        <taxon>Eukaryota</taxon>
        <taxon>Viridiplantae</taxon>
        <taxon>Streptophyta</taxon>
        <taxon>Embryophyta</taxon>
        <taxon>Tracheophyta</taxon>
        <taxon>Spermatophyta</taxon>
        <taxon>Magnoliopsida</taxon>
        <taxon>eudicotyledons</taxon>
        <taxon>Gunneridae</taxon>
        <taxon>Pentapetalae</taxon>
        <taxon>rosids</taxon>
        <taxon>malvids</taxon>
        <taxon>Malvales</taxon>
        <taxon>Malvaceae</taxon>
        <taxon>Grewioideae</taxon>
        <taxon>Apeibeae</taxon>
        <taxon>Corchorus</taxon>
    </lineage>
</organism>
<gene>
    <name evidence="1" type="ORF">COLO4_26306</name>
</gene>
<name>A0A1R3HXQ4_9ROSI</name>